<reference evidence="4" key="1">
    <citation type="submission" date="2013-04" db="EMBL/GenBank/DDBJ databases">
        <title>The Genome Sequence of Fonticula alba ATCC 38817.</title>
        <authorList>
            <consortium name="The Broad Institute Genomics Platform"/>
            <person name="Russ C."/>
            <person name="Cuomo C."/>
            <person name="Burger G."/>
            <person name="Gray M.W."/>
            <person name="Holland P.W.H."/>
            <person name="King N."/>
            <person name="Lang F.B.F."/>
            <person name="Roger A.J."/>
            <person name="Ruiz-Trillo I."/>
            <person name="Brown M."/>
            <person name="Walker B."/>
            <person name="Young S."/>
            <person name="Zeng Q."/>
            <person name="Gargeya S."/>
            <person name="Fitzgerald M."/>
            <person name="Haas B."/>
            <person name="Abouelleil A."/>
            <person name="Allen A.W."/>
            <person name="Alvarado L."/>
            <person name="Arachchi H.M."/>
            <person name="Berlin A.M."/>
            <person name="Chapman S.B."/>
            <person name="Gainer-Dewar J."/>
            <person name="Goldberg J."/>
            <person name="Griggs A."/>
            <person name="Gujja S."/>
            <person name="Hansen M."/>
            <person name="Howarth C."/>
            <person name="Imamovic A."/>
            <person name="Ireland A."/>
            <person name="Larimer J."/>
            <person name="McCowan C."/>
            <person name="Murphy C."/>
            <person name="Pearson M."/>
            <person name="Poon T.W."/>
            <person name="Priest M."/>
            <person name="Roberts A."/>
            <person name="Saif S."/>
            <person name="Shea T."/>
            <person name="Sisk P."/>
            <person name="Sykes S."/>
            <person name="Wortman J."/>
            <person name="Nusbaum C."/>
            <person name="Birren B."/>
        </authorList>
    </citation>
    <scope>NUCLEOTIDE SEQUENCE [LARGE SCALE GENOMIC DNA]</scope>
    <source>
        <strain evidence="4">ATCC 38817</strain>
    </source>
</reference>
<feature type="domain" description="EGF-like" evidence="3">
    <location>
        <begin position="1641"/>
        <end position="1672"/>
    </location>
</feature>
<dbReference type="Gene3D" id="2.10.220.10">
    <property type="entry name" value="Hormone Receptor, Insulin-like Growth Factor Receptor 1, Chain A, domain 2"/>
    <property type="match status" value="11"/>
</dbReference>
<dbReference type="SMART" id="SM00261">
    <property type="entry name" value="FU"/>
    <property type="match status" value="17"/>
</dbReference>
<dbReference type="PANTHER" id="PTHR45756:SF1">
    <property type="entry name" value="PROTEIN KINASE DOMAIN CONTAINING PROTEIN"/>
    <property type="match status" value="1"/>
</dbReference>
<dbReference type="OrthoDB" id="287441at2759"/>
<dbReference type="GeneID" id="20530019"/>
<dbReference type="Gene3D" id="1.10.510.10">
    <property type="entry name" value="Transferase(Phosphotransferase) domain 1"/>
    <property type="match status" value="1"/>
</dbReference>
<keyword evidence="5" id="KW-1185">Reference proteome</keyword>
<dbReference type="InterPro" id="IPR009030">
    <property type="entry name" value="Growth_fac_rcpt_cys_sf"/>
</dbReference>
<feature type="transmembrane region" description="Helical" evidence="1">
    <location>
        <begin position="1784"/>
        <end position="1809"/>
    </location>
</feature>
<gene>
    <name evidence="4" type="ORF">H696_05294</name>
</gene>
<feature type="domain" description="EGF-like" evidence="3">
    <location>
        <begin position="1038"/>
        <end position="1080"/>
    </location>
</feature>
<dbReference type="SUPFAM" id="SSF56112">
    <property type="entry name" value="Protein kinase-like (PK-like)"/>
    <property type="match status" value="1"/>
</dbReference>
<dbReference type="SMART" id="SM00181">
    <property type="entry name" value="EGF"/>
    <property type="match status" value="7"/>
</dbReference>
<name>A0A058Z277_FONAL</name>
<dbReference type="InterPro" id="IPR011009">
    <property type="entry name" value="Kinase-like_dom_sf"/>
</dbReference>
<keyword evidence="1" id="KW-1133">Transmembrane helix</keyword>
<feature type="chain" id="PRO_5001565969" description="EGF-like domain-containing protein" evidence="2">
    <location>
        <begin position="33"/>
        <end position="2011"/>
    </location>
</feature>
<dbReference type="Proteomes" id="UP000030693">
    <property type="component" value="Unassembled WGS sequence"/>
</dbReference>
<dbReference type="InterPro" id="IPR006212">
    <property type="entry name" value="Furin_repeat"/>
</dbReference>
<feature type="domain" description="EGF-like" evidence="3">
    <location>
        <begin position="1163"/>
        <end position="1200"/>
    </location>
</feature>
<feature type="domain" description="EGF-like" evidence="3">
    <location>
        <begin position="1112"/>
        <end position="1147"/>
    </location>
</feature>
<dbReference type="CDD" id="cd00064">
    <property type="entry name" value="FU"/>
    <property type="match status" value="8"/>
</dbReference>
<keyword evidence="1" id="KW-0812">Transmembrane</keyword>
<feature type="domain" description="EGF-like" evidence="3">
    <location>
        <begin position="1201"/>
        <end position="1230"/>
    </location>
</feature>
<dbReference type="InterPro" id="IPR000742">
    <property type="entry name" value="EGF"/>
</dbReference>
<protein>
    <recommendedName>
        <fullName evidence="3">EGF-like domain-containing protein</fullName>
    </recommendedName>
</protein>
<keyword evidence="2" id="KW-0732">Signal</keyword>
<dbReference type="RefSeq" id="XP_009497433.1">
    <property type="nucleotide sequence ID" value="XM_009499158.1"/>
</dbReference>
<evidence type="ECO:0000256" key="1">
    <source>
        <dbReference type="SAM" id="Phobius"/>
    </source>
</evidence>
<keyword evidence="1" id="KW-0472">Membrane</keyword>
<dbReference type="SUPFAM" id="SSF57184">
    <property type="entry name" value="Growth factor receptor domain"/>
    <property type="match status" value="9"/>
</dbReference>
<dbReference type="EMBL" id="KB932209">
    <property type="protein sequence ID" value="KCV68379.1"/>
    <property type="molecule type" value="Genomic_DNA"/>
</dbReference>
<sequence>MAPLRPSWRRRSPAILVALSWLVLLFAGPARAQDLVLYSAPHPALSTDKVPVLVPFVGVPSSASVFGVDNAFHFHEQNLPVNNSPEIRWGSFFAAVRFYMNRGRSTDISGSRVMLIHQSSGSIPMAVEHSRSMVAMYTSSVEHSLPGPQTELLAGVVSSSNSADVLGLTGSGSTDRSVFLGTLSHSSLTPLSHDVPSIDGPAMAVPGVGRSFYLAWLRHLLHISHQGSGYSTGPTLNFSGAVVQMAATRVKSPASTCSDAADVVLIQDNRVLSVLVCHGVAPTESLVEMLLPSGLPLAGVRILAAPASTMNQGVSPFYLVFPQAPDPRDRLWEITIPVEDLVWRRVLLPPRVVQVADMQLGRFALHSAPAPWRLMDRTNTVLLEPGDMGCQLDESIVCDTADQVTGAPGGWLCAPGQVESPYVSSRHLCAGCADGRFLKRSRSELPFSLSSHLCQVCAQGGCRTCDEHHCLVCQEGLLPEPSGPGGDTVCVSSCSAGFVPAAGVCRPDASPPLPASLRIVGPEKMPGLASGDSITAIGETWLLLSDQDPRPVIPATNTGPAIGALIFTEQQKVYFMPTGQIGNPMKPPLKEVNLLAQPLSSPVIASAELGPFLSEGKWLYVVVMSDRSGSVSQAWLSCTGAQGPCKADSPAVAQSYVQSPCFALRRLGVDSIVLYTMSDGVYLLRANASSKSLARSRIDAREVLRLPASSAAGARSELADWFLWSDLTGGATASPVVFVNSGDSRSQSLLRRFLPGANVPGVPHVPVLLARGRDDLAPELVFSQTTGADWTVLRVPGDMLPGGRSVDVPFSRHVLGRLPEALGPDSGSTPAVHFQGVALPAGGVRYPSALLLLARTFVGVSMLHCPDGGAGVCVLQPATFVSLLGEDRIPTDAAIWSPAMALDASGLLGPDQLLYMMAFNPSTGPRSILLRVSCPEGTYGLYCDPCDDACLTCRGPGPGDCKTCRHRLPSEPEVCRAACPAGLYPDHEGMCICHSSCNACPPDSFGNYLCIECVTGHVPDVNAGEPGRCFACDASCGECSRPGDPKACTSCPPTRWLLDGACYEQCPEGTRLDVGNNVCQPCGLNCLLCSMEGVCDACVERHFAAGDGSCAVCDGSCVDCTDGISCTACRPGLVFLGTDAQVPSLCGSSCLPGQFVGAGRCAECDASCELCAGSAAACQVCADGFRWAGRPAAGATGTCVPCASGCASCTADKCLTCEAGLFLASDGTCVSTCPAGAWPNGESCQPCDISCATCTGGGGADQCTGCEEGLDFVESAPGVGACVSGCDEGQYRDPDARTCLPCDAACATCNGPTDKDCWRCRKAILQDGDCVQACAASYVAVAGRCLPCHASCAQCMGVRSTECVPACPSELLALPTGASPTRCVPACPAGYHTTASGCSPCGSHCASCPASAASCAQCERGWLLASPECVSSCPGGSLPLGNVCATCHGTCATCYGPGDNNCLSCSPDAPFMVGGRCHAACPAGTHEVLGACLPCHSTCAACEESGDDRCTACSGDRALLGGECLLGCPAGFFAENNVCTQCGPSCATCDRPGSCTGCAPGRLLQPDGLCAVGCPAGWTECAASAGCVQCPDHCRACLSQGPPCEATCTACEAGYVLSSGQCATSCPAGAFLSRESGTCQQCASACRTCVESADRCTGCAMGVLLPGEGTCVSACPGASAPVDGACLGCPAGCEQCRAGPGQPGCELQQDGQLACPEATSCSRCMAGLLLQGDTCVAACRKDHYADVAANPPACLPCHSGCVSGCTGPEPADCDQLPRPTASRVGLAVGLSVGLLLLLVLLILAVLCLVRRHNRRAMLAKDLAAHDADATMLNTIVELALPGAILVSVDLDFRPVNEQLGAGTQASVYAAQAVGTGIMARLGCPDVVALNAMTVRYAAPEVIGAFQRGVPLEPELLFAGDIYSAAVMLNECLTRAAVWPGKDLQGIVAAVMAGGRPDMSALPAAGPFAAAGDLIQAAWQDDPARRPSAAALRQRCAGLFVAAGGLGSDSGP</sequence>
<dbReference type="InterPro" id="IPR053215">
    <property type="entry name" value="TKL_Ser/Thr_kinase"/>
</dbReference>
<evidence type="ECO:0000256" key="2">
    <source>
        <dbReference type="SAM" id="SignalP"/>
    </source>
</evidence>
<evidence type="ECO:0000313" key="4">
    <source>
        <dbReference type="EMBL" id="KCV68379.1"/>
    </source>
</evidence>
<organism evidence="4">
    <name type="scientific">Fonticula alba</name>
    <name type="common">Slime mold</name>
    <dbReference type="NCBI Taxonomy" id="691883"/>
    <lineage>
        <taxon>Eukaryota</taxon>
        <taxon>Rotosphaerida</taxon>
        <taxon>Fonticulaceae</taxon>
        <taxon>Fonticula</taxon>
    </lineage>
</organism>
<feature type="signal peptide" evidence="2">
    <location>
        <begin position="1"/>
        <end position="32"/>
    </location>
</feature>
<evidence type="ECO:0000313" key="5">
    <source>
        <dbReference type="Proteomes" id="UP000030693"/>
    </source>
</evidence>
<proteinExistence type="predicted"/>
<feature type="domain" description="EGF-like" evidence="3">
    <location>
        <begin position="1400"/>
        <end position="1430"/>
    </location>
</feature>
<evidence type="ECO:0000259" key="3">
    <source>
        <dbReference type="SMART" id="SM00181"/>
    </source>
</evidence>
<feature type="domain" description="EGF-like" evidence="3">
    <location>
        <begin position="1596"/>
        <end position="1640"/>
    </location>
</feature>
<dbReference type="PANTHER" id="PTHR45756">
    <property type="entry name" value="PALMITOYLTRANSFERASE"/>
    <property type="match status" value="1"/>
</dbReference>
<accession>A0A058Z277</accession>
<dbReference type="eggNOG" id="KOG3525">
    <property type="taxonomic scope" value="Eukaryota"/>
</dbReference>